<geneLocation type="mitochondrion" evidence="1"/>
<comment type="caution">
    <text evidence="1">The sequence shown here is derived from an EMBL/GenBank/DDBJ whole genome shotgun (WGS) entry which is preliminary data.</text>
</comment>
<organism evidence="1">
    <name type="scientific">Picea glauca</name>
    <name type="common">White spruce</name>
    <name type="synonym">Pinus glauca</name>
    <dbReference type="NCBI Taxonomy" id="3330"/>
    <lineage>
        <taxon>Eukaryota</taxon>
        <taxon>Viridiplantae</taxon>
        <taxon>Streptophyta</taxon>
        <taxon>Embryophyta</taxon>
        <taxon>Tracheophyta</taxon>
        <taxon>Spermatophyta</taxon>
        <taxon>Pinopsida</taxon>
        <taxon>Pinidae</taxon>
        <taxon>Conifers I</taxon>
        <taxon>Pinales</taxon>
        <taxon>Pinaceae</taxon>
        <taxon>Picea</taxon>
    </lineage>
</organism>
<accession>A0A101M349</accession>
<gene>
    <name evidence="1" type="ORF">ABT39_MTgene3262</name>
</gene>
<name>A0A101M349_PICGL</name>
<reference evidence="1" key="1">
    <citation type="journal article" date="2015" name="Genome Biol. Evol.">
        <title>Organellar Genomes of White Spruce (Picea glauca): Assembly and Annotation.</title>
        <authorList>
            <person name="Jackman S.D."/>
            <person name="Warren R.L."/>
            <person name="Gibb E.A."/>
            <person name="Vandervalk B.P."/>
            <person name="Mohamadi H."/>
            <person name="Chu J."/>
            <person name="Raymond A."/>
            <person name="Pleasance S."/>
            <person name="Coope R."/>
            <person name="Wildung M.R."/>
            <person name="Ritland C.E."/>
            <person name="Bousquet J."/>
            <person name="Jones S.J."/>
            <person name="Bohlmann J."/>
            <person name="Birol I."/>
        </authorList>
    </citation>
    <scope>NUCLEOTIDE SEQUENCE [LARGE SCALE GENOMIC DNA]</scope>
    <source>
        <tissue evidence="1">Flushing bud</tissue>
    </source>
</reference>
<dbReference type="EMBL" id="LKAM01000002">
    <property type="protein sequence ID" value="KUM50034.1"/>
    <property type="molecule type" value="Genomic_DNA"/>
</dbReference>
<protein>
    <submittedName>
        <fullName evidence="1">Uncharacterized protein</fullName>
    </submittedName>
</protein>
<keyword evidence="1" id="KW-0496">Mitochondrion</keyword>
<sequence>MLLVIKMELVVMLTLKMELDHLLVLGKRGLLASNMDIKLLGKLKQVLLVL</sequence>
<evidence type="ECO:0000313" key="1">
    <source>
        <dbReference type="EMBL" id="KUM50034.1"/>
    </source>
</evidence>
<proteinExistence type="predicted"/>
<dbReference type="AlphaFoldDB" id="A0A101M349"/>